<dbReference type="EMBL" id="LLXJ01012236">
    <property type="protein sequence ID" value="PKB92127.1"/>
    <property type="molecule type" value="Genomic_DNA"/>
</dbReference>
<dbReference type="Proteomes" id="UP000232722">
    <property type="component" value="Unassembled WGS sequence"/>
</dbReference>
<organism evidence="1 2">
    <name type="scientific">Rhizophagus irregularis</name>
    <dbReference type="NCBI Taxonomy" id="588596"/>
    <lineage>
        <taxon>Eukaryota</taxon>
        <taxon>Fungi</taxon>
        <taxon>Fungi incertae sedis</taxon>
        <taxon>Mucoromycota</taxon>
        <taxon>Glomeromycotina</taxon>
        <taxon>Glomeromycetes</taxon>
        <taxon>Glomerales</taxon>
        <taxon>Glomeraceae</taxon>
        <taxon>Rhizophagus</taxon>
    </lineage>
</organism>
<proteinExistence type="predicted"/>
<protein>
    <submittedName>
        <fullName evidence="1">Uncharacterized protein</fullName>
    </submittedName>
</protein>
<dbReference type="AlphaFoldDB" id="A0A2N0NC23"/>
<reference evidence="1 2" key="2">
    <citation type="submission" date="2017-09" db="EMBL/GenBank/DDBJ databases">
        <title>Extensive intraspecific genome diversity in a model arbuscular mycorrhizal fungus.</title>
        <authorList>
            <person name="Chen E.C."/>
            <person name="Morin E."/>
            <person name="Beaudet D."/>
            <person name="Noel J."/>
            <person name="Ndikumana S."/>
            <person name="Charron P."/>
            <person name="St-Onge C."/>
            <person name="Giorgi J."/>
            <person name="Grigoriev I.V."/>
            <person name="Roux C."/>
            <person name="Martin F.M."/>
            <person name="Corradi N."/>
        </authorList>
    </citation>
    <scope>NUCLEOTIDE SEQUENCE [LARGE SCALE GENOMIC DNA]</scope>
    <source>
        <strain evidence="1 2">A5</strain>
    </source>
</reference>
<sequence>MIELFYNSLDQDFKKKEHQHYEIEEQFKETQESRKESLLSIKNDKSTTHAQAIYTSRLLNPFTKNISSSGTIEITDFKINNKLV</sequence>
<accession>A0A2N0NC23</accession>
<reference evidence="1 2" key="1">
    <citation type="submission" date="2016-04" db="EMBL/GenBank/DDBJ databases">
        <title>Genome analyses suggest a sexual origin of heterokaryosis in a supposedly ancient asexual fungus.</title>
        <authorList>
            <person name="Ropars J."/>
            <person name="Sedzielewska K."/>
            <person name="Noel J."/>
            <person name="Charron P."/>
            <person name="Farinelli L."/>
            <person name="Marton T."/>
            <person name="Kruger M."/>
            <person name="Pelin A."/>
            <person name="Brachmann A."/>
            <person name="Corradi N."/>
        </authorList>
    </citation>
    <scope>NUCLEOTIDE SEQUENCE [LARGE SCALE GENOMIC DNA]</scope>
    <source>
        <strain evidence="1 2">A5</strain>
    </source>
</reference>
<comment type="caution">
    <text evidence="1">The sequence shown here is derived from an EMBL/GenBank/DDBJ whole genome shotgun (WGS) entry which is preliminary data.</text>
</comment>
<evidence type="ECO:0000313" key="2">
    <source>
        <dbReference type="Proteomes" id="UP000232722"/>
    </source>
</evidence>
<name>A0A2N0NC23_9GLOM</name>
<gene>
    <name evidence="1" type="ORF">RhiirA5_445933</name>
</gene>
<evidence type="ECO:0000313" key="1">
    <source>
        <dbReference type="EMBL" id="PKB92127.1"/>
    </source>
</evidence>